<proteinExistence type="predicted"/>
<keyword evidence="3" id="KW-1185">Reference proteome</keyword>
<evidence type="ECO:0000313" key="3">
    <source>
        <dbReference type="Proteomes" id="UP000235145"/>
    </source>
</evidence>
<evidence type="ECO:0000313" key="2">
    <source>
        <dbReference type="EMBL" id="KAJ0194383.1"/>
    </source>
</evidence>
<dbReference type="EMBL" id="NBSK02000008">
    <property type="protein sequence ID" value="KAJ0194383.1"/>
    <property type="molecule type" value="Genomic_DNA"/>
</dbReference>
<gene>
    <name evidence="2" type="ORF">LSAT_V11C800390140</name>
</gene>
<dbReference type="AlphaFoldDB" id="A0A9R1UVK8"/>
<reference evidence="2 3" key="1">
    <citation type="journal article" date="2017" name="Nat. Commun.">
        <title>Genome assembly with in vitro proximity ligation data and whole-genome triplication in lettuce.</title>
        <authorList>
            <person name="Reyes-Chin-Wo S."/>
            <person name="Wang Z."/>
            <person name="Yang X."/>
            <person name="Kozik A."/>
            <person name="Arikit S."/>
            <person name="Song C."/>
            <person name="Xia L."/>
            <person name="Froenicke L."/>
            <person name="Lavelle D.O."/>
            <person name="Truco M.J."/>
            <person name="Xia R."/>
            <person name="Zhu S."/>
            <person name="Xu C."/>
            <person name="Xu H."/>
            <person name="Xu X."/>
            <person name="Cox K."/>
            <person name="Korf I."/>
            <person name="Meyers B.C."/>
            <person name="Michelmore R.W."/>
        </authorList>
    </citation>
    <scope>NUCLEOTIDE SEQUENCE [LARGE SCALE GENOMIC DNA]</scope>
    <source>
        <strain evidence="3">cv. Salinas</strain>
        <tissue evidence="2">Seedlings</tissue>
    </source>
</reference>
<feature type="region of interest" description="Disordered" evidence="1">
    <location>
        <begin position="61"/>
        <end position="85"/>
    </location>
</feature>
<sequence>MKDKNECLIQDAYAILRLSINKIANNKDELDKYTKQLQEVDSGIPLCTSSRASSIPDVINIHNPQGIRNKGRASGKRIKSTREKVTETSKKGSRLCILCHKPNHNARSCILRLKKSDLESESINTYIYDYQHYHEIHKNS</sequence>
<organism evidence="2 3">
    <name type="scientific">Lactuca sativa</name>
    <name type="common">Garden lettuce</name>
    <dbReference type="NCBI Taxonomy" id="4236"/>
    <lineage>
        <taxon>Eukaryota</taxon>
        <taxon>Viridiplantae</taxon>
        <taxon>Streptophyta</taxon>
        <taxon>Embryophyta</taxon>
        <taxon>Tracheophyta</taxon>
        <taxon>Spermatophyta</taxon>
        <taxon>Magnoliopsida</taxon>
        <taxon>eudicotyledons</taxon>
        <taxon>Gunneridae</taxon>
        <taxon>Pentapetalae</taxon>
        <taxon>asterids</taxon>
        <taxon>campanulids</taxon>
        <taxon>Asterales</taxon>
        <taxon>Asteraceae</taxon>
        <taxon>Cichorioideae</taxon>
        <taxon>Cichorieae</taxon>
        <taxon>Lactucinae</taxon>
        <taxon>Lactuca</taxon>
    </lineage>
</organism>
<comment type="caution">
    <text evidence="2">The sequence shown here is derived from an EMBL/GenBank/DDBJ whole genome shotgun (WGS) entry which is preliminary data.</text>
</comment>
<protein>
    <submittedName>
        <fullName evidence="2">Uncharacterized protein</fullName>
    </submittedName>
</protein>
<evidence type="ECO:0000256" key="1">
    <source>
        <dbReference type="SAM" id="MobiDB-lite"/>
    </source>
</evidence>
<dbReference type="Proteomes" id="UP000235145">
    <property type="component" value="Unassembled WGS sequence"/>
</dbReference>
<name>A0A9R1UVK8_LACSA</name>
<feature type="compositionally biased region" description="Basic residues" evidence="1">
    <location>
        <begin position="69"/>
        <end position="79"/>
    </location>
</feature>
<accession>A0A9R1UVK8</accession>